<dbReference type="Proteomes" id="UP001285263">
    <property type="component" value="Unassembled WGS sequence"/>
</dbReference>
<evidence type="ECO:0000313" key="2">
    <source>
        <dbReference type="Proteomes" id="UP001285263"/>
    </source>
</evidence>
<reference evidence="1 2" key="1">
    <citation type="submission" date="2023-11" db="EMBL/GenBank/DDBJ databases">
        <title>Paucibacter sp. nov., isolated from fresh soil in Korea.</title>
        <authorList>
            <person name="Le N.T.T."/>
        </authorList>
    </citation>
    <scope>NUCLEOTIDE SEQUENCE [LARGE SCALE GENOMIC DNA]</scope>
    <source>
        <strain evidence="1 2">R3-3</strain>
    </source>
</reference>
<keyword evidence="2" id="KW-1185">Reference proteome</keyword>
<sequence>MAFPLRLHRAKRWRHPLPIIGTVARGLAGCALIAIMSGAWAYGDDASETIRPLLQENLQYLPGNTFTSAIVDFGPGVRAAPHTHGKAFVYAYVLAR</sequence>
<organism evidence="1 2">
    <name type="scientific">Roseateles agri</name>
    <dbReference type="NCBI Taxonomy" id="3098619"/>
    <lineage>
        <taxon>Bacteria</taxon>
        <taxon>Pseudomonadati</taxon>
        <taxon>Pseudomonadota</taxon>
        <taxon>Betaproteobacteria</taxon>
        <taxon>Burkholderiales</taxon>
        <taxon>Sphaerotilaceae</taxon>
        <taxon>Roseateles</taxon>
    </lineage>
</organism>
<dbReference type="SUPFAM" id="SSF51182">
    <property type="entry name" value="RmlC-like cupins"/>
    <property type="match status" value="1"/>
</dbReference>
<dbReference type="EMBL" id="JAXCLA010000013">
    <property type="protein sequence ID" value="MDY0749028.1"/>
    <property type="molecule type" value="Genomic_DNA"/>
</dbReference>
<accession>A0ABU5DT09</accession>
<gene>
    <name evidence="1" type="ORF">SNE35_31315</name>
</gene>
<evidence type="ECO:0000313" key="1">
    <source>
        <dbReference type="EMBL" id="MDY0749028.1"/>
    </source>
</evidence>
<comment type="caution">
    <text evidence="1">The sequence shown here is derived from an EMBL/GenBank/DDBJ whole genome shotgun (WGS) entry which is preliminary data.</text>
</comment>
<dbReference type="InterPro" id="IPR011051">
    <property type="entry name" value="RmlC_Cupin_sf"/>
</dbReference>
<name>A0ABU5DT09_9BURK</name>
<protein>
    <recommendedName>
        <fullName evidence="3">Cupin domain-containing protein</fullName>
    </recommendedName>
</protein>
<evidence type="ECO:0008006" key="3">
    <source>
        <dbReference type="Google" id="ProtNLM"/>
    </source>
</evidence>
<proteinExistence type="predicted"/>
<dbReference type="RefSeq" id="WP_320426995.1">
    <property type="nucleotide sequence ID" value="NZ_JAXCLA010000013.1"/>
</dbReference>